<organism evidence="1 2">
    <name type="scientific">Persea americana</name>
    <name type="common">Avocado</name>
    <dbReference type="NCBI Taxonomy" id="3435"/>
    <lineage>
        <taxon>Eukaryota</taxon>
        <taxon>Viridiplantae</taxon>
        <taxon>Streptophyta</taxon>
        <taxon>Embryophyta</taxon>
        <taxon>Tracheophyta</taxon>
        <taxon>Spermatophyta</taxon>
        <taxon>Magnoliopsida</taxon>
        <taxon>Magnoliidae</taxon>
        <taxon>Laurales</taxon>
        <taxon>Lauraceae</taxon>
        <taxon>Persea</taxon>
    </lineage>
</organism>
<name>A0ACC2M3J7_PERAE</name>
<proteinExistence type="predicted"/>
<dbReference type="EMBL" id="CM056813">
    <property type="protein sequence ID" value="KAJ8640201.1"/>
    <property type="molecule type" value="Genomic_DNA"/>
</dbReference>
<reference evidence="1 2" key="1">
    <citation type="journal article" date="2022" name="Hortic Res">
        <title>A haplotype resolved chromosomal level avocado genome allows analysis of novel avocado genes.</title>
        <authorList>
            <person name="Nath O."/>
            <person name="Fletcher S.J."/>
            <person name="Hayward A."/>
            <person name="Shaw L.M."/>
            <person name="Masouleh A.K."/>
            <person name="Furtado A."/>
            <person name="Henry R.J."/>
            <person name="Mitter N."/>
        </authorList>
    </citation>
    <scope>NUCLEOTIDE SEQUENCE [LARGE SCALE GENOMIC DNA]</scope>
    <source>
        <strain evidence="2">cv. Hass</strain>
    </source>
</reference>
<comment type="caution">
    <text evidence="1">The sequence shown here is derived from an EMBL/GenBank/DDBJ whole genome shotgun (WGS) entry which is preliminary data.</text>
</comment>
<accession>A0ACC2M3J7</accession>
<keyword evidence="2" id="KW-1185">Reference proteome</keyword>
<evidence type="ECO:0000313" key="2">
    <source>
        <dbReference type="Proteomes" id="UP001234297"/>
    </source>
</evidence>
<dbReference type="Proteomes" id="UP001234297">
    <property type="component" value="Chromosome 5"/>
</dbReference>
<protein>
    <submittedName>
        <fullName evidence="1">Uncharacterized protein</fullName>
    </submittedName>
</protein>
<gene>
    <name evidence="1" type="ORF">MRB53_016895</name>
</gene>
<evidence type="ECO:0000313" key="1">
    <source>
        <dbReference type="EMBL" id="KAJ8640201.1"/>
    </source>
</evidence>
<sequence>MSSSAPGAHKIMSSSAPGAHILVFPHPAQGHLIPILDFTYHLSTRGLSITVLVTPKNLPLIQPLLSRSPTSIQPLILPFPTHPSIPPGVENAKDLPPTSSTADIVRALSFLQEPIIQWFDSHPNPPVAIVSDFFLGWTEGLARRLSVPRIVFYSSGTFLVSVLNHLWPSLVRPTDELVGFDDLPNKPSFEYPHLPSVYRRCVELGSPGSDWEFMREGMIANTTSWGAAYNTFEAMEGAYLEHVREKGGHVRTWAVGPVFAGGVGSAGRGGSGTVADGDVISWLDECPDGSVVYVCFGSEVLLTRVQMAGLAAALEKCGARFVWVVKVAPPGHAAEEYGVVPDGFEERTAGRGLVIRGWAPQAAILGHPAVAAFLTHCGWNSVLEGLAAGVTLLAWPMGADQFVNARLLVEDTGVAVRVCEGLGTVPDSAELAMAVAESLSGSRPERVRAMEMKKVALDAVKEGGSSYSDLDGLVKELSALAIKKNGVKE</sequence>